<dbReference type="EMBL" id="KF686739">
    <property type="protein sequence ID" value="AGW47719.1"/>
    <property type="molecule type" value="Genomic_DNA"/>
</dbReference>
<sequence>MADAHPNSDGPSVDQPGMAKKKKAKAPRKSWAECTPEEIANLDEESAKRRNRRAAVKDNAAAHKFAAERDAMEAARRKIEVEEKEAIVNKAHALLMLGICRPAVHGGRDLQRWACPCLRSRETQSQDGRAQFVADEEADDRADYDHGDSWHGDDDIYCEAHPKREAQKKKKKSIHTGSYTQDEDKLICNSWMEISQDPRTGAQQKGLVFWTRVHKTFHERKMFEPYQITSDRGITSIQKRWLFIQQECNKYCAALEIIEARPVSGLGIGEMAFQSLEAFKARHNNKPFTLTHCWTIINDCPKFKDQYRELQRKRGKKTAKFAGGGDGEALKRPRGKTNSKVDDIRDAASMALHETLHGMMSQKDMRDEKKRKKLEMEEAPKKRKIDLEEVARQRQLDIEAANVEARKRQLDIEATNAATKAKEVALVIMSVDLTKMSEKTRSWFEDKQKERLDADDLN</sequence>
<evidence type="ECO:0000259" key="2">
    <source>
        <dbReference type="Pfam" id="PF14303"/>
    </source>
</evidence>
<protein>
    <submittedName>
        <fullName evidence="3">Putative DBINO protein</fullName>
    </submittedName>
</protein>
<feature type="compositionally biased region" description="Basic residues" evidence="1">
    <location>
        <begin position="19"/>
        <end position="28"/>
    </location>
</feature>
<feature type="region of interest" description="Disordered" evidence="1">
    <location>
        <begin position="1"/>
        <end position="34"/>
    </location>
</feature>
<proteinExistence type="predicted"/>
<feature type="region of interest" description="Disordered" evidence="1">
    <location>
        <begin position="439"/>
        <end position="458"/>
    </location>
</feature>
<feature type="compositionally biased region" description="Basic and acidic residues" evidence="1">
    <location>
        <begin position="363"/>
        <end position="380"/>
    </location>
</feature>
<evidence type="ECO:0000313" key="3">
    <source>
        <dbReference type="EMBL" id="AGW47719.1"/>
    </source>
</evidence>
<dbReference type="Pfam" id="PF14303">
    <property type="entry name" value="NAM-associated"/>
    <property type="match status" value="1"/>
</dbReference>
<dbReference type="PANTHER" id="PTHR45125:SF24">
    <property type="entry name" value="GENOME ASSEMBLY, CHROMOSOME: II"/>
    <property type="match status" value="1"/>
</dbReference>
<accession>A0A023INK3</accession>
<feature type="domain" description="No apical meristem-associated C-terminal" evidence="2">
    <location>
        <begin position="286"/>
        <end position="450"/>
    </location>
</feature>
<dbReference type="InterPro" id="IPR029466">
    <property type="entry name" value="NAM-associated_C"/>
</dbReference>
<evidence type="ECO:0000256" key="1">
    <source>
        <dbReference type="SAM" id="MobiDB-lite"/>
    </source>
</evidence>
<reference evidence="3" key="1">
    <citation type="journal article" date="2014" name="Funct. Integr. Genomics">
        <title>The barley Frost resistance-H2 locus.</title>
        <authorList>
            <person name="Pasquariello M."/>
            <person name="Barabaschi D."/>
            <person name="Himmelbach A."/>
            <person name="Steuernagel B."/>
            <person name="Ariyadasa R."/>
            <person name="Stein N."/>
            <person name="Gandolfi F."/>
            <person name="Tenedini E."/>
            <person name="Bernardis I."/>
            <person name="Tagliafico E."/>
            <person name="Pecchioni N."/>
            <person name="Francia E."/>
        </authorList>
    </citation>
    <scope>NUCLEOTIDE SEQUENCE</scope>
</reference>
<name>A0A023INK3_HORVV</name>
<dbReference type="AlphaFoldDB" id="A0A023INK3"/>
<feature type="region of interest" description="Disordered" evidence="1">
    <location>
        <begin position="315"/>
        <end position="339"/>
    </location>
</feature>
<dbReference type="PANTHER" id="PTHR45125">
    <property type="entry name" value="F21J9.4-RELATED"/>
    <property type="match status" value="1"/>
</dbReference>
<feature type="region of interest" description="Disordered" evidence="1">
    <location>
        <begin position="355"/>
        <end position="380"/>
    </location>
</feature>
<organism evidence="3">
    <name type="scientific">Hordeum vulgare subsp. vulgare</name>
    <name type="common">Domesticated barley</name>
    <dbReference type="NCBI Taxonomy" id="112509"/>
    <lineage>
        <taxon>Eukaryota</taxon>
        <taxon>Viridiplantae</taxon>
        <taxon>Streptophyta</taxon>
        <taxon>Embryophyta</taxon>
        <taxon>Tracheophyta</taxon>
        <taxon>Spermatophyta</taxon>
        <taxon>Magnoliopsida</taxon>
        <taxon>Liliopsida</taxon>
        <taxon>Poales</taxon>
        <taxon>Poaceae</taxon>
        <taxon>BOP clade</taxon>
        <taxon>Pooideae</taxon>
        <taxon>Triticodae</taxon>
        <taxon>Triticeae</taxon>
        <taxon>Hordeinae</taxon>
        <taxon>Hordeum</taxon>
    </lineage>
</organism>